<comment type="caution">
    <text evidence="1">The sequence shown here is derived from an EMBL/GenBank/DDBJ whole genome shotgun (WGS) entry which is preliminary data.</text>
</comment>
<feature type="non-terminal residue" evidence="1">
    <location>
        <position position="1"/>
    </location>
</feature>
<keyword evidence="2" id="KW-1185">Reference proteome</keyword>
<dbReference type="AlphaFoldDB" id="A0A5J9SPA6"/>
<accession>A0A5J9SPA6</accession>
<dbReference type="Proteomes" id="UP000324897">
    <property type="component" value="Unassembled WGS sequence"/>
</dbReference>
<organism evidence="1 2">
    <name type="scientific">Eragrostis curvula</name>
    <name type="common">weeping love grass</name>
    <dbReference type="NCBI Taxonomy" id="38414"/>
    <lineage>
        <taxon>Eukaryota</taxon>
        <taxon>Viridiplantae</taxon>
        <taxon>Streptophyta</taxon>
        <taxon>Embryophyta</taxon>
        <taxon>Tracheophyta</taxon>
        <taxon>Spermatophyta</taxon>
        <taxon>Magnoliopsida</taxon>
        <taxon>Liliopsida</taxon>
        <taxon>Poales</taxon>
        <taxon>Poaceae</taxon>
        <taxon>PACMAD clade</taxon>
        <taxon>Chloridoideae</taxon>
        <taxon>Eragrostideae</taxon>
        <taxon>Eragrostidinae</taxon>
        <taxon>Eragrostis</taxon>
    </lineage>
</organism>
<proteinExistence type="predicted"/>
<sequence length="211" mass="22581">MPIASILISWRSASIDPRIDGDDARSEGGIGPVHHDAVLFRSAKATHRIANRRLFTPIVCAVALAGAAPPPPRYTPGNVAHLQPKVASAFPPPCFNAVCFTKGLSCTGSNSGSSHSLGEERAGQRVGAAQAARGVTGPESHFSDGCIFAYYLHIFLAFLSEPVPRFYFVADAVVVLLILRYDNSSGLLQVIRVWGLLIRLMQSDGIVHGYD</sequence>
<evidence type="ECO:0000313" key="1">
    <source>
        <dbReference type="EMBL" id="TVU00804.1"/>
    </source>
</evidence>
<evidence type="ECO:0000313" key="2">
    <source>
        <dbReference type="Proteomes" id="UP000324897"/>
    </source>
</evidence>
<dbReference type="Gramene" id="TVU00804">
    <property type="protein sequence ID" value="TVU00804"/>
    <property type="gene ID" value="EJB05_53758"/>
</dbReference>
<gene>
    <name evidence="1" type="ORF">EJB05_53758</name>
</gene>
<name>A0A5J9SPA6_9POAL</name>
<reference evidence="1 2" key="1">
    <citation type="journal article" date="2019" name="Sci. Rep.">
        <title>A high-quality genome of Eragrostis curvula grass provides insights into Poaceae evolution and supports new strategies to enhance forage quality.</title>
        <authorList>
            <person name="Carballo J."/>
            <person name="Santos B.A.C.M."/>
            <person name="Zappacosta D."/>
            <person name="Garbus I."/>
            <person name="Selva J.P."/>
            <person name="Gallo C.A."/>
            <person name="Diaz A."/>
            <person name="Albertini E."/>
            <person name="Caccamo M."/>
            <person name="Echenique V."/>
        </authorList>
    </citation>
    <scope>NUCLEOTIDE SEQUENCE [LARGE SCALE GENOMIC DNA]</scope>
    <source>
        <strain evidence="2">cv. Victoria</strain>
        <tissue evidence="1">Leaf</tissue>
    </source>
</reference>
<protein>
    <submittedName>
        <fullName evidence="1">Uncharacterized protein</fullName>
    </submittedName>
</protein>
<dbReference type="EMBL" id="RWGY01000544">
    <property type="protein sequence ID" value="TVU00804.1"/>
    <property type="molecule type" value="Genomic_DNA"/>
</dbReference>